<feature type="binding site" evidence="12">
    <location>
        <position position="386"/>
    </location>
    <ligand>
        <name>deamido-NAD(+)</name>
        <dbReference type="ChEBI" id="CHEBI:58437"/>
        <note>ligand shared between two neighboring subunits</note>
    </ligand>
</feature>
<feature type="active site" description="Nucleophile; for glutaminase activity" evidence="12">
    <location>
        <position position="168"/>
    </location>
</feature>
<evidence type="ECO:0000256" key="10">
    <source>
        <dbReference type="ARBA" id="ARBA00023027"/>
    </source>
</evidence>
<evidence type="ECO:0000256" key="5">
    <source>
        <dbReference type="ARBA" id="ARBA00022598"/>
    </source>
</evidence>
<evidence type="ECO:0000256" key="8">
    <source>
        <dbReference type="ARBA" id="ARBA00022741"/>
    </source>
</evidence>
<dbReference type="InterPro" id="IPR014729">
    <property type="entry name" value="Rossmann-like_a/b/a_fold"/>
</dbReference>
<feature type="binding site" evidence="11">
    <location>
        <position position="699"/>
    </location>
    <ligand>
        <name>Mg(2+)</name>
        <dbReference type="ChEBI" id="CHEBI:18420"/>
    </ligand>
</feature>
<dbReference type="InterPro" id="IPR003694">
    <property type="entry name" value="NAD_synthase"/>
</dbReference>
<dbReference type="CDD" id="cd00553">
    <property type="entry name" value="NAD_synthase"/>
    <property type="match status" value="1"/>
</dbReference>
<dbReference type="InterPro" id="IPR040442">
    <property type="entry name" value="Pyrv_kinase-like_dom_sf"/>
</dbReference>
<dbReference type="EMBL" id="BSUK01000001">
    <property type="protein sequence ID" value="GMA25647.1"/>
    <property type="molecule type" value="Genomic_DNA"/>
</dbReference>
<dbReference type="PROSITE" id="PS50263">
    <property type="entry name" value="CN_HYDROLASE"/>
    <property type="match status" value="1"/>
</dbReference>
<dbReference type="Gene3D" id="3.20.20.60">
    <property type="entry name" value="Phosphoenolpyruvate-binding domains"/>
    <property type="match status" value="1"/>
</dbReference>
<dbReference type="HAMAP" id="MF_02090">
    <property type="entry name" value="NadE_glutamine_dep"/>
    <property type="match status" value="1"/>
</dbReference>
<feature type="binding site" evidence="12">
    <location>
        <position position="415"/>
    </location>
    <ligand>
        <name>deamido-NAD(+)</name>
        <dbReference type="ChEBI" id="CHEBI:58437"/>
        <note>ligand shared between two neighboring subunits</note>
    </ligand>
</feature>
<dbReference type="SUPFAM" id="SSF52402">
    <property type="entry name" value="Adenine nucleotide alpha hydrolases-like"/>
    <property type="match status" value="1"/>
</dbReference>
<feature type="compositionally biased region" description="Basic residues" evidence="15">
    <location>
        <begin position="489"/>
        <end position="502"/>
    </location>
</feature>
<feature type="domain" description="CN hydrolase" evidence="16">
    <location>
        <begin position="8"/>
        <end position="266"/>
    </location>
</feature>
<feature type="binding site" evidence="11">
    <location>
        <position position="667"/>
    </location>
    <ligand>
        <name>Mg(2+)</name>
        <dbReference type="ChEBI" id="CHEBI:18420"/>
    </ligand>
</feature>
<evidence type="ECO:0000313" key="17">
    <source>
        <dbReference type="EMBL" id="GMA25647.1"/>
    </source>
</evidence>
<evidence type="ECO:0000256" key="1">
    <source>
        <dbReference type="ARBA" id="ARBA00005188"/>
    </source>
</evidence>
<protein>
    <recommendedName>
        <fullName evidence="11 12">Multifunctional fusion protein</fullName>
    </recommendedName>
    <domain>
        <recommendedName>
            <fullName evidence="11">3-methyl-2-oxobutanoate hydroxymethyltransferase</fullName>
            <ecNumber evidence="11">2.1.2.11</ecNumber>
        </recommendedName>
        <alternativeName>
            <fullName evidence="11">Ketopantoate hydroxymethyltransferase</fullName>
            <shortName evidence="11">KPHMT</shortName>
        </alternativeName>
    </domain>
    <domain>
        <recommendedName>
            <fullName evidence="12">Glutamine-dependent NAD(+) synthetase</fullName>
            <ecNumber evidence="12">6.3.5.1</ecNumber>
        </recommendedName>
        <alternativeName>
            <fullName evidence="12">NAD(+) synthase [glutamine-hydrolyzing]</fullName>
        </alternativeName>
    </domain>
</protein>
<dbReference type="InterPro" id="IPR000132">
    <property type="entry name" value="Nitrilase/CN_hydratase_CS"/>
</dbReference>
<comment type="pathway">
    <text evidence="11">Cofactor biosynthesis; (R)-pantothenate biosynthesis; (R)-pantoate from 3-methyl-2-oxobutanoate: step 1/2.</text>
</comment>
<gene>
    <name evidence="11" type="primary">panB</name>
    <name evidence="12" type="synonym">nadE</name>
    <name evidence="17" type="ORF">GCM10025864_34060</name>
</gene>
<feature type="binding site" evidence="11">
    <location>
        <position position="628"/>
    </location>
    <ligand>
        <name>Mg(2+)</name>
        <dbReference type="ChEBI" id="CHEBI:18420"/>
    </ligand>
</feature>
<feature type="compositionally biased region" description="Basic residues" evidence="15">
    <location>
        <begin position="515"/>
        <end position="528"/>
    </location>
</feature>
<dbReference type="NCBIfam" id="TIGR00552">
    <property type="entry name" value="nadE"/>
    <property type="match status" value="1"/>
</dbReference>
<reference evidence="18" key="1">
    <citation type="journal article" date="2019" name="Int. J. Syst. Evol. Microbiol.">
        <title>The Global Catalogue of Microorganisms (GCM) 10K type strain sequencing project: providing services to taxonomists for standard genome sequencing and annotation.</title>
        <authorList>
            <consortium name="The Broad Institute Genomics Platform"/>
            <consortium name="The Broad Institute Genome Sequencing Center for Infectious Disease"/>
            <person name="Wu L."/>
            <person name="Ma J."/>
        </authorList>
    </citation>
    <scope>NUCLEOTIDE SEQUENCE [LARGE SCALE GENOMIC DNA]</scope>
    <source>
        <strain evidence="18">NBRC 106348</strain>
    </source>
</reference>
<dbReference type="InterPro" id="IPR036526">
    <property type="entry name" value="C-N_Hydrolase_sf"/>
</dbReference>
<dbReference type="InterPro" id="IPR003010">
    <property type="entry name" value="C-N_Hydrolase"/>
</dbReference>
<comment type="function">
    <text evidence="12">Catalyzes the ATP-dependent amidation of deamido-NAD to form NAD. Uses L-glutamine as a nitrogen source.</text>
</comment>
<feature type="active site" description="Proton acceptor; for glutaminase activity" evidence="12">
    <location>
        <position position="48"/>
    </location>
</feature>
<evidence type="ECO:0000259" key="16">
    <source>
        <dbReference type="PROSITE" id="PS50263"/>
    </source>
</evidence>
<keyword evidence="5 12" id="KW-0436">Ligase</keyword>
<dbReference type="Pfam" id="PF02548">
    <property type="entry name" value="Pantoate_transf"/>
    <property type="match status" value="1"/>
</dbReference>
<feature type="active site" description="For glutaminase activity" evidence="12">
    <location>
        <position position="132"/>
    </location>
</feature>
<proteinExistence type="inferred from homology"/>
<dbReference type="InterPro" id="IPR022310">
    <property type="entry name" value="NAD/GMP_synthase"/>
</dbReference>
<evidence type="ECO:0000256" key="11">
    <source>
        <dbReference type="HAMAP-Rule" id="MF_00156"/>
    </source>
</evidence>
<evidence type="ECO:0000256" key="14">
    <source>
        <dbReference type="RuleBase" id="RU003811"/>
    </source>
</evidence>
<feature type="compositionally biased region" description="Basic residues" evidence="15">
    <location>
        <begin position="539"/>
        <end position="548"/>
    </location>
</feature>
<evidence type="ECO:0000256" key="7">
    <source>
        <dbReference type="ARBA" id="ARBA00022679"/>
    </source>
</evidence>
<dbReference type="SUPFAM" id="SSF51621">
    <property type="entry name" value="Phosphoenolpyruvate/pyruvate domain"/>
    <property type="match status" value="1"/>
</dbReference>
<comment type="subunit">
    <text evidence="4 11">Homodecamer; pentamer of dimers.</text>
</comment>
<dbReference type="Gene3D" id="3.40.50.620">
    <property type="entry name" value="HUPs"/>
    <property type="match status" value="1"/>
</dbReference>
<dbReference type="Gene3D" id="3.60.110.10">
    <property type="entry name" value="Carbon-nitrogen hydrolase"/>
    <property type="match status" value="1"/>
</dbReference>
<dbReference type="NCBIfam" id="NF001452">
    <property type="entry name" value="PRK00311.1"/>
    <property type="match status" value="1"/>
</dbReference>
<name>A0ABQ6I4U0_9MICO</name>
<accession>A0ABQ6I4U0</accession>
<comment type="function">
    <text evidence="11">Catalyzes the reversible reaction in which hydroxymethyl group from 5,10-methylenetetrahydrofolate is transferred onto alpha-ketoisovalerate to form ketopantoate.</text>
</comment>
<feature type="binding site" evidence="12">
    <location>
        <position position="195"/>
    </location>
    <ligand>
        <name>L-glutamine</name>
        <dbReference type="ChEBI" id="CHEBI:58359"/>
    </ligand>
</feature>
<evidence type="ECO:0000256" key="12">
    <source>
        <dbReference type="HAMAP-Rule" id="MF_02090"/>
    </source>
</evidence>
<dbReference type="InterPro" id="IPR015813">
    <property type="entry name" value="Pyrv/PenolPyrv_kinase-like_dom"/>
</dbReference>
<feature type="compositionally biased region" description="Basic residues" evidence="15">
    <location>
        <begin position="873"/>
        <end position="885"/>
    </location>
</feature>
<comment type="similarity">
    <text evidence="2 12">In the C-terminal section; belongs to the NAD synthetase family.</text>
</comment>
<comment type="similarity">
    <text evidence="3 11">Belongs to the PanB family.</text>
</comment>
<keyword evidence="10 12" id="KW-0520">NAD</keyword>
<dbReference type="CDD" id="cd07570">
    <property type="entry name" value="GAT_Gln-NAD-synth"/>
    <property type="match status" value="1"/>
</dbReference>
<dbReference type="InterPro" id="IPR003700">
    <property type="entry name" value="Pantoate_hydroxy_MeTrfase"/>
</dbReference>
<feature type="binding site" evidence="12">
    <location>
        <position position="138"/>
    </location>
    <ligand>
        <name>L-glutamine</name>
        <dbReference type="ChEBI" id="CHEBI:58359"/>
    </ligand>
</feature>
<evidence type="ECO:0000256" key="3">
    <source>
        <dbReference type="ARBA" id="ARBA00008676"/>
    </source>
</evidence>
<feature type="region of interest" description="Disordered" evidence="15">
    <location>
        <begin position="836"/>
        <end position="909"/>
    </location>
</feature>
<dbReference type="InterPro" id="IPR014445">
    <property type="entry name" value="Gln-dep_NAD_synthase"/>
</dbReference>
<keyword evidence="7 11" id="KW-0808">Transferase</keyword>
<dbReference type="Proteomes" id="UP001157091">
    <property type="component" value="Unassembled WGS sequence"/>
</dbReference>
<dbReference type="CDD" id="cd06557">
    <property type="entry name" value="KPHMT-like"/>
    <property type="match status" value="1"/>
</dbReference>
<feature type="binding site" evidence="12">
    <location>
        <position position="201"/>
    </location>
    <ligand>
        <name>L-glutamine</name>
        <dbReference type="ChEBI" id="CHEBI:58359"/>
    </ligand>
</feature>
<organism evidence="17 18">
    <name type="scientific">Luteimicrobium album</name>
    <dbReference type="NCBI Taxonomy" id="1054550"/>
    <lineage>
        <taxon>Bacteria</taxon>
        <taxon>Bacillati</taxon>
        <taxon>Actinomycetota</taxon>
        <taxon>Actinomycetes</taxon>
        <taxon>Micrococcales</taxon>
        <taxon>Luteimicrobium</taxon>
    </lineage>
</organism>
<feature type="binding site" evidence="11">
    <location>
        <position position="667"/>
    </location>
    <ligand>
        <name>3-methyl-2-oxobutanoate</name>
        <dbReference type="ChEBI" id="CHEBI:11851"/>
    </ligand>
</feature>
<comment type="pathway">
    <text evidence="1 12">Cofactor biosynthesis; NAD(+) biosynthesis; NAD(+) from deamido-NAD(+) (L-Gln route): step 1/1.</text>
</comment>
<keyword evidence="8 12" id="KW-0547">Nucleotide-binding</keyword>
<feature type="active site" description="Proton acceptor" evidence="11">
    <location>
        <position position="766"/>
    </location>
</feature>
<feature type="compositionally biased region" description="Pro residues" evidence="15">
    <location>
        <begin position="900"/>
        <end position="909"/>
    </location>
</feature>
<feature type="binding site" evidence="11">
    <location>
        <begin position="628"/>
        <end position="629"/>
    </location>
    <ligand>
        <name>3-methyl-2-oxobutanoate</name>
        <dbReference type="ChEBI" id="CHEBI:11851"/>
    </ligand>
</feature>
<keyword evidence="9 12" id="KW-0067">ATP-binding</keyword>
<feature type="region of interest" description="Disordered" evidence="15">
    <location>
        <begin position="457"/>
        <end position="585"/>
    </location>
</feature>
<evidence type="ECO:0000313" key="18">
    <source>
        <dbReference type="Proteomes" id="UP001157091"/>
    </source>
</evidence>
<dbReference type="Pfam" id="PF02540">
    <property type="entry name" value="NAD_synthase"/>
    <property type="match status" value="1"/>
</dbReference>
<evidence type="ECO:0000256" key="13">
    <source>
        <dbReference type="PROSITE-ProRule" id="PRU10139"/>
    </source>
</evidence>
<dbReference type="HAMAP" id="MF_00156">
    <property type="entry name" value="PanB"/>
    <property type="match status" value="1"/>
</dbReference>
<evidence type="ECO:0000256" key="9">
    <source>
        <dbReference type="ARBA" id="ARBA00022840"/>
    </source>
</evidence>
<evidence type="ECO:0000256" key="4">
    <source>
        <dbReference type="ARBA" id="ARBA00011424"/>
    </source>
</evidence>
<evidence type="ECO:0000256" key="2">
    <source>
        <dbReference type="ARBA" id="ARBA00007145"/>
    </source>
</evidence>
<dbReference type="NCBIfam" id="TIGR00222">
    <property type="entry name" value="panB"/>
    <property type="match status" value="1"/>
</dbReference>
<comment type="caution">
    <text evidence="12">Lacks conserved residue(s) required for the propagation of feature annotation.</text>
</comment>
<comment type="caution">
    <text evidence="17">The sequence shown here is derived from an EMBL/GenBank/DDBJ whole genome shotgun (WGS) entry which is preliminary data.</text>
</comment>
<sequence>MEPTTPPLRIALAQVDTCVGDVAGNAATVLEWTRKAADAGARLVAFPEMTLTGYPIEDLALRASFRRAAYRAGDDLARTLADEGLGDVTVVVGTVGARPIKERPMAALGSPSRPTNRAIALRGGRVVASYDKHHLPNYGVFDEFRVFTPGDSTCVLDVDGRRLGLVICEDIWQDGGPVAALAGEDVDALLVVNASPFEEGKGHQRTELAARRASEVGAPLLYVNQVGGQDDLVFDGGSFVVAPGSDAPLARAPQFVPDLLVWDLPARGETFARGTVAPPLEADEEVYRACVAGLAGYVRKNGFRSVVLGLSGGIDSALTAAIAADAIGGENVVGVSMPSAYSSEHSKDDAADLAERLGADYRVQPIAPMVDAFQGELHLDGVAEENLQARVRGVLLMAISNREGHLVIAPGNKSELATGYATIYDAGSIGGYAPIKDVDKSQVWRLARWRNNHALDAGEIPRSPSRPSPSHRPRSCAPASSTRTLCPLRRARRGPRRIHRARGGAGRAAGPGLRPRGRGQGRHPRRPRRVEAAPVPARHQGHRPRVRPRPASADHVPLARAPGRKPVMTQPAAPTPQAGNAPTRKRVRVQHLAEAKAQGRKLTMLTAYDSVVARIFDTAGVDMLLVGDSIGDNMLAHPNTIPVTVDEMIPPARAVARTAKHAMVVVDLPFGSYEDSPQHAFATAVRIMKETGAHAVKLEGGRRVAAHVKLLTDSGIPVIGHLGFTPQSENILGGHRVQGRGDEAADVLCDDALALAESGASAVVLEMVPAPVAARVTEILAIPTIGIGAGPDVDGQVLVWTDMAGMGDWSPRFAKRFAEIGAALTAAAESYVDEVTSGAFPGPSTRSRADLSRPRRRTRRAAWRPGRPTSRCAARRARARARPPRAWRTGPSGASRTTACPPPPRPSWC</sequence>
<feature type="binding site" evidence="12">
    <location>
        <begin position="309"/>
        <end position="316"/>
    </location>
    <ligand>
        <name>ATP</name>
        <dbReference type="ChEBI" id="CHEBI:30616"/>
    </ligand>
</feature>
<evidence type="ECO:0000256" key="15">
    <source>
        <dbReference type="SAM" id="MobiDB-lite"/>
    </source>
</evidence>
<dbReference type="Pfam" id="PF00795">
    <property type="entry name" value="CN_hydrolase"/>
    <property type="match status" value="1"/>
</dbReference>
<keyword evidence="18" id="KW-1185">Reference proteome</keyword>
<dbReference type="PANTHER" id="PTHR20881:SF0">
    <property type="entry name" value="3-METHYL-2-OXOBUTANOATE HYDROXYMETHYLTRANSFERASE"/>
    <property type="match status" value="1"/>
</dbReference>
<comment type="subcellular location">
    <subcellularLocation>
        <location evidence="11">Cytoplasm</location>
    </subcellularLocation>
</comment>
<keyword evidence="11" id="KW-0460">Magnesium</keyword>
<comment type="cofactor">
    <cofactor evidence="11">
        <name>Mg(2+)</name>
        <dbReference type="ChEBI" id="CHEBI:18420"/>
    </cofactor>
    <text evidence="11">Binds 1 Mg(2+) ion per subunit.</text>
</comment>
<comment type="catalytic activity">
    <reaction evidence="12">
        <text>deamido-NAD(+) + L-glutamine + ATP + H2O = L-glutamate + AMP + diphosphate + NAD(+) + H(+)</text>
        <dbReference type="Rhea" id="RHEA:24384"/>
        <dbReference type="ChEBI" id="CHEBI:15377"/>
        <dbReference type="ChEBI" id="CHEBI:15378"/>
        <dbReference type="ChEBI" id="CHEBI:29985"/>
        <dbReference type="ChEBI" id="CHEBI:30616"/>
        <dbReference type="ChEBI" id="CHEBI:33019"/>
        <dbReference type="ChEBI" id="CHEBI:57540"/>
        <dbReference type="ChEBI" id="CHEBI:58359"/>
        <dbReference type="ChEBI" id="CHEBI:58437"/>
        <dbReference type="ChEBI" id="CHEBI:456215"/>
        <dbReference type="EC" id="6.3.5.1"/>
    </reaction>
</comment>
<comment type="similarity">
    <text evidence="14">Belongs to the NAD synthetase family.</text>
</comment>
<keyword evidence="6 11" id="KW-0566">Pantothenate biosynthesis</keyword>
<dbReference type="NCBIfam" id="NF010588">
    <property type="entry name" value="PRK13981.1"/>
    <property type="match status" value="1"/>
</dbReference>
<feature type="binding site" evidence="11">
    <location>
        <position position="697"/>
    </location>
    <ligand>
        <name>3-methyl-2-oxobutanoate</name>
        <dbReference type="ChEBI" id="CHEBI:11851"/>
    </ligand>
</feature>
<dbReference type="EC" id="6.3.5.1" evidence="12"/>
<comment type="catalytic activity">
    <reaction evidence="11">
        <text>(6R)-5,10-methylene-5,6,7,8-tetrahydrofolate + 3-methyl-2-oxobutanoate + H2O = 2-dehydropantoate + (6S)-5,6,7,8-tetrahydrofolate</text>
        <dbReference type="Rhea" id="RHEA:11824"/>
        <dbReference type="ChEBI" id="CHEBI:11561"/>
        <dbReference type="ChEBI" id="CHEBI:11851"/>
        <dbReference type="ChEBI" id="CHEBI:15377"/>
        <dbReference type="ChEBI" id="CHEBI:15636"/>
        <dbReference type="ChEBI" id="CHEBI:57453"/>
        <dbReference type="EC" id="2.1.2.11"/>
    </reaction>
</comment>
<keyword evidence="11" id="KW-0963">Cytoplasm</keyword>
<dbReference type="SUPFAM" id="SSF56317">
    <property type="entry name" value="Carbon-nitrogen hydrolase"/>
    <property type="match status" value="1"/>
</dbReference>
<feature type="active site" description="Proton acceptor" evidence="13">
    <location>
        <position position="48"/>
    </location>
</feature>
<dbReference type="PROSITE" id="PS00920">
    <property type="entry name" value="NITRIL_CHT_1"/>
    <property type="match status" value="1"/>
</dbReference>
<keyword evidence="11" id="KW-0479">Metal-binding</keyword>
<evidence type="ECO:0000256" key="6">
    <source>
        <dbReference type="ARBA" id="ARBA00022655"/>
    </source>
</evidence>
<dbReference type="EC" id="2.1.2.11" evidence="11"/>
<dbReference type="PANTHER" id="PTHR20881">
    <property type="entry name" value="3-METHYL-2-OXOBUTANOATE HYDROXYMETHYLTRANSFERASE"/>
    <property type="match status" value="1"/>
</dbReference>